<feature type="transmembrane region" description="Helical" evidence="1">
    <location>
        <begin position="53"/>
        <end position="78"/>
    </location>
</feature>
<keyword evidence="1" id="KW-0472">Membrane</keyword>
<dbReference type="RefSeq" id="WP_184787593.1">
    <property type="nucleotide sequence ID" value="NZ_BONT01000068.1"/>
</dbReference>
<sequence length="333" mass="36120">MTNEHDDHDELARLLPDPAIRDLSAHRHRQIQEFLMTEFQPEARPVRRPRRRFALVTASVLAAAAVAVGAATGGFGLLAGGDGTAPDTAATQQYPDETPAARTFRLAAQYAAAQPWTDPRPDQWLYIKSSGSNPGPMAESKGMSKEGTDEVWLRADGVQMAAYNELHGKIEAWDQDNEYPFLSTLPTDPQQLLDALLAKLEQGADGAEDVQSPVGEDNPGLGRYVLSILDNNLLPPDVTSALWQAAALIPGAVVEGPTEIEGREVLTLGFVEDGWWSHQVLVDPATHEYVGFREIAVADGTYEESDISMKKGEVESIFFRDASGVVDGFGLTP</sequence>
<name>A0A841FFU1_9ACTN</name>
<evidence type="ECO:0000313" key="3">
    <source>
        <dbReference type="Proteomes" id="UP000548476"/>
    </source>
</evidence>
<keyword evidence="1" id="KW-0812">Transmembrane</keyword>
<dbReference type="AlphaFoldDB" id="A0A841FFU1"/>
<gene>
    <name evidence="2" type="ORF">HNR73_002578</name>
</gene>
<dbReference type="NCBIfam" id="NF038083">
    <property type="entry name" value="CU044_5270_fam"/>
    <property type="match status" value="1"/>
</dbReference>
<evidence type="ECO:0000313" key="2">
    <source>
        <dbReference type="EMBL" id="MBB6034724.1"/>
    </source>
</evidence>
<comment type="caution">
    <text evidence="2">The sequence shown here is derived from an EMBL/GenBank/DDBJ whole genome shotgun (WGS) entry which is preliminary data.</text>
</comment>
<dbReference type="Proteomes" id="UP000548476">
    <property type="component" value="Unassembled WGS sequence"/>
</dbReference>
<accession>A0A841FFU1</accession>
<organism evidence="2 3">
    <name type="scientific">Phytomonospora endophytica</name>
    <dbReference type="NCBI Taxonomy" id="714109"/>
    <lineage>
        <taxon>Bacteria</taxon>
        <taxon>Bacillati</taxon>
        <taxon>Actinomycetota</taxon>
        <taxon>Actinomycetes</taxon>
        <taxon>Micromonosporales</taxon>
        <taxon>Micromonosporaceae</taxon>
        <taxon>Phytomonospora</taxon>
    </lineage>
</organism>
<dbReference type="InterPro" id="IPR047789">
    <property type="entry name" value="CU044_5270-like"/>
</dbReference>
<protein>
    <recommendedName>
        <fullName evidence="4">CU044_5270 family protein</fullName>
    </recommendedName>
</protein>
<keyword evidence="3" id="KW-1185">Reference proteome</keyword>
<reference evidence="2 3" key="1">
    <citation type="submission" date="2020-08" db="EMBL/GenBank/DDBJ databases">
        <title>Genomic Encyclopedia of Type Strains, Phase IV (KMG-IV): sequencing the most valuable type-strain genomes for metagenomic binning, comparative biology and taxonomic classification.</title>
        <authorList>
            <person name="Goeker M."/>
        </authorList>
    </citation>
    <scope>NUCLEOTIDE SEQUENCE [LARGE SCALE GENOMIC DNA]</scope>
    <source>
        <strain evidence="2 3">YIM 65646</strain>
    </source>
</reference>
<evidence type="ECO:0000256" key="1">
    <source>
        <dbReference type="SAM" id="Phobius"/>
    </source>
</evidence>
<evidence type="ECO:0008006" key="4">
    <source>
        <dbReference type="Google" id="ProtNLM"/>
    </source>
</evidence>
<keyword evidence="1" id="KW-1133">Transmembrane helix</keyword>
<dbReference type="EMBL" id="JACHGT010000005">
    <property type="protein sequence ID" value="MBB6034724.1"/>
    <property type="molecule type" value="Genomic_DNA"/>
</dbReference>
<proteinExistence type="predicted"/>